<dbReference type="Gene3D" id="3.40.50.300">
    <property type="entry name" value="P-loop containing nucleotide triphosphate hydrolases"/>
    <property type="match status" value="1"/>
</dbReference>
<dbReference type="PROSITE" id="PS51194">
    <property type="entry name" value="HELICASE_CTER"/>
    <property type="match status" value="1"/>
</dbReference>
<dbReference type="Gene3D" id="3.40.50.10810">
    <property type="entry name" value="Tandem AAA-ATPase domain"/>
    <property type="match status" value="1"/>
</dbReference>
<evidence type="ECO:0000256" key="2">
    <source>
        <dbReference type="PROSITE-ProRule" id="PRU00325"/>
    </source>
</evidence>
<dbReference type="OrthoDB" id="9760715at2"/>
<feature type="domain" description="SWIM-type" evidence="3">
    <location>
        <begin position="78"/>
        <end position="114"/>
    </location>
</feature>
<keyword evidence="2" id="KW-0479">Metal-binding</keyword>
<evidence type="ECO:0000259" key="4">
    <source>
        <dbReference type="PROSITE" id="PS51192"/>
    </source>
</evidence>
<dbReference type="InterPro" id="IPR000330">
    <property type="entry name" value="SNF2_N"/>
</dbReference>
<dbReference type="SMART" id="SM00487">
    <property type="entry name" value="DEXDc"/>
    <property type="match status" value="1"/>
</dbReference>
<dbReference type="GO" id="GO:0005524">
    <property type="term" value="F:ATP binding"/>
    <property type="evidence" value="ECO:0007669"/>
    <property type="project" value="InterPro"/>
</dbReference>
<dbReference type="RefSeq" id="WP_135531404.1">
    <property type="nucleotide sequence ID" value="NZ_SRKZ01000004.1"/>
</dbReference>
<dbReference type="InterPro" id="IPR038718">
    <property type="entry name" value="SNF2-like_sf"/>
</dbReference>
<gene>
    <name evidence="6" type="ORF">EU557_15685</name>
</gene>
<keyword evidence="1" id="KW-0378">Hydrolase</keyword>
<evidence type="ECO:0000259" key="3">
    <source>
        <dbReference type="PROSITE" id="PS50966"/>
    </source>
</evidence>
<feature type="domain" description="Helicase ATP-binding" evidence="4">
    <location>
        <begin position="684"/>
        <end position="843"/>
    </location>
</feature>
<dbReference type="Proteomes" id="UP000298284">
    <property type="component" value="Unassembled WGS sequence"/>
</dbReference>
<keyword evidence="2" id="KW-0862">Zinc</keyword>
<evidence type="ECO:0000256" key="1">
    <source>
        <dbReference type="ARBA" id="ARBA00022801"/>
    </source>
</evidence>
<dbReference type="PROSITE" id="PS51192">
    <property type="entry name" value="HELICASE_ATP_BIND_1"/>
    <property type="match status" value="1"/>
</dbReference>
<dbReference type="InterPro" id="IPR013663">
    <property type="entry name" value="Helicase_SWF/SNF/SWI_bac"/>
</dbReference>
<evidence type="ECO:0000313" key="6">
    <source>
        <dbReference type="EMBL" id="TGD79658.1"/>
    </source>
</evidence>
<dbReference type="GO" id="GO:0008270">
    <property type="term" value="F:zinc ion binding"/>
    <property type="evidence" value="ECO:0007669"/>
    <property type="project" value="UniProtKB-KW"/>
</dbReference>
<dbReference type="InterPro" id="IPR014001">
    <property type="entry name" value="Helicase_ATP-bd"/>
</dbReference>
<keyword evidence="2" id="KW-0863">Zinc-finger</keyword>
<dbReference type="InterPro" id="IPR049730">
    <property type="entry name" value="SNF2/RAD54-like_C"/>
</dbReference>
<keyword evidence="6" id="KW-0067">ATP-binding</keyword>
<dbReference type="AlphaFoldDB" id="A0A4Z0MK47"/>
<feature type="domain" description="Helicase C-terminal" evidence="5">
    <location>
        <begin position="966"/>
        <end position="1117"/>
    </location>
</feature>
<keyword evidence="7" id="KW-1185">Reference proteome</keyword>
<dbReference type="GO" id="GO:0016787">
    <property type="term" value="F:hydrolase activity"/>
    <property type="evidence" value="ECO:0007669"/>
    <property type="project" value="UniProtKB-KW"/>
</dbReference>
<comment type="caution">
    <text evidence="6">The sequence shown here is derived from an EMBL/GenBank/DDBJ whole genome shotgun (WGS) entry which is preliminary data.</text>
</comment>
<dbReference type="CDD" id="cd18012">
    <property type="entry name" value="DEXQc_arch_SWI2_SNF2"/>
    <property type="match status" value="1"/>
</dbReference>
<keyword evidence="6" id="KW-0547">Nucleotide-binding</keyword>
<dbReference type="EMBL" id="SRKZ01000004">
    <property type="protein sequence ID" value="TGD79658.1"/>
    <property type="molecule type" value="Genomic_DNA"/>
</dbReference>
<organism evidence="6 7">
    <name type="scientific">Hymenobacter wooponensis</name>
    <dbReference type="NCBI Taxonomy" id="1525360"/>
    <lineage>
        <taxon>Bacteria</taxon>
        <taxon>Pseudomonadati</taxon>
        <taxon>Bacteroidota</taxon>
        <taxon>Cytophagia</taxon>
        <taxon>Cytophagales</taxon>
        <taxon>Hymenobacteraceae</taxon>
        <taxon>Hymenobacter</taxon>
    </lineage>
</organism>
<dbReference type="InterPro" id="IPR027417">
    <property type="entry name" value="P-loop_NTPase"/>
</dbReference>
<evidence type="ECO:0000313" key="7">
    <source>
        <dbReference type="Proteomes" id="UP000298284"/>
    </source>
</evidence>
<evidence type="ECO:0000259" key="5">
    <source>
        <dbReference type="PROSITE" id="PS51194"/>
    </source>
</evidence>
<dbReference type="SMART" id="SM00490">
    <property type="entry name" value="HELICc"/>
    <property type="match status" value="1"/>
</dbReference>
<keyword evidence="6" id="KW-0347">Helicase</keyword>
<dbReference type="Pfam" id="PF00271">
    <property type="entry name" value="Helicase_C"/>
    <property type="match status" value="1"/>
</dbReference>
<dbReference type="Pfam" id="PF00176">
    <property type="entry name" value="SNF2-rel_dom"/>
    <property type="match status" value="1"/>
</dbReference>
<dbReference type="InterPro" id="IPR001650">
    <property type="entry name" value="Helicase_C-like"/>
</dbReference>
<proteinExistence type="predicted"/>
<name>A0A4Z0MK47_9BACT</name>
<dbReference type="Pfam" id="PF08455">
    <property type="entry name" value="SNF2_assoc"/>
    <property type="match status" value="1"/>
</dbReference>
<sequence length="1130" mass="127672">MPRKPELPPLPEDAPSTHQHVFESVALADLTRFEIENLCPTLPLLDTRLLAAVHPTALAVNLGTFSGLGPAMGTGPAPTVTVEQLPSGLAVSCTCPTPKAALCEHQGLVLLSLLQRKELRLFFDPKPRQELLRAAARDYGLEQAPNLDVYFQLIYTRQGVEVEPRQPELYPVTATTKQELMSQLLPPKRVPIPTPDTSHRLVVFSRHKYYGHLTIQLAEAALTAAGKVKNPVTVLNPLDSIWQTEDAQELKFYTGLGRFQNNYDDTRSAAAIAALRAILHNPAGLPFFAHNPTVSDKLTGPSLVPLLLRTARTDLRLTVEEKGEFFEVSGRLMLHDQPVDLQTVTVAFEYFIAVDKALYLVEDLEVWRVIEFFKKRNNTLLIHQSKFAEFQQDVLANLEDKLHIVYTYMRPATKRQRAASGFDEEPQKLLYLSDAGPHVEVLPVMRYGSKEVSVLSRRQLYALDEAGQPFVVERDVTAETRFIGALVRQHPPFEEQLQQESFYVSKALFLREEWFPMAFEEWQSQQITILGFNQLKGNTLNPHRAKISVHVTAETNWFDTELKVKFGQQHATLRHLYQAVRNRSHYVRLDDGTRGLLPLEWVEKFARYFAAGEVVDERIRTPHANFSAIEELYDPAELTAEAQAQLATFQAAAANFTGIAPVPVPPELQATLLEYQRQGLNWLNFLDSFHFGGCLADDMGLGKTIQVLAFLLHQRTLGRPGANLVVVPTSLVFNWQAEAARFAPSLRVHTFYGTGRPREPLNFDGYDIVLTTYNTLVSDIKALKGYRFNYAFLDEAQAIKNPESQRYKAACLLQARNRVVLTGTPVENNTFDLYGLLSFACPGLLGSKQQFTGHFATPIDKFKESKRARELQRKINPFVLRRTKAQVAAELPDKTEMVLYCEMGPEQRRVYEACKDDYRALLLGQHPDTPRVHSLHVLQGLTKLRQICDSPALLRNEEDYGQDSAKLEVLMDEIRSKAPQHKILIFSQFVSMLNLIRRELQADEMPFAYLTGQTKDRASAVARFQEDNSVRVFLISLKAGGVGLNLTAADYVYLVDPWWNPAVENQAIDRSHRLGQDKKVVAVRLVCPDTIEEKIMKLQETKRELAYDLIKTDAALLKALTQQELLDLFS</sequence>
<dbReference type="InterPro" id="IPR007527">
    <property type="entry name" value="Znf_SWIM"/>
</dbReference>
<dbReference type="SUPFAM" id="SSF52540">
    <property type="entry name" value="P-loop containing nucleoside triphosphate hydrolases"/>
    <property type="match status" value="2"/>
</dbReference>
<accession>A0A4Z0MK47</accession>
<protein>
    <submittedName>
        <fullName evidence="6">DEAD/DEAH box helicase</fullName>
    </submittedName>
</protein>
<dbReference type="CDD" id="cd18793">
    <property type="entry name" value="SF2_C_SNF"/>
    <property type="match status" value="1"/>
</dbReference>
<dbReference type="PANTHER" id="PTHR10799">
    <property type="entry name" value="SNF2/RAD54 HELICASE FAMILY"/>
    <property type="match status" value="1"/>
</dbReference>
<dbReference type="GO" id="GO:0004386">
    <property type="term" value="F:helicase activity"/>
    <property type="evidence" value="ECO:0007669"/>
    <property type="project" value="UniProtKB-KW"/>
</dbReference>
<dbReference type="PROSITE" id="PS50966">
    <property type="entry name" value="ZF_SWIM"/>
    <property type="match status" value="1"/>
</dbReference>
<reference evidence="6 7" key="1">
    <citation type="submission" date="2019-04" db="EMBL/GenBank/DDBJ databases">
        <authorList>
            <person name="Feng G."/>
            <person name="Zhang J."/>
            <person name="Zhu H."/>
        </authorList>
    </citation>
    <scope>NUCLEOTIDE SEQUENCE [LARGE SCALE GENOMIC DNA]</scope>
    <source>
        <strain evidence="6 7">JCM 19491</strain>
    </source>
</reference>